<name>A0A0E9UUV0_ANGAN</name>
<reference evidence="1" key="1">
    <citation type="submission" date="2014-11" db="EMBL/GenBank/DDBJ databases">
        <authorList>
            <person name="Amaro Gonzalez C."/>
        </authorList>
    </citation>
    <scope>NUCLEOTIDE SEQUENCE</scope>
</reference>
<sequence>MDFRYFACSLPHLLYYPSERGSDQRPEEYLMTQRNLSRILLLM</sequence>
<organism evidence="1">
    <name type="scientific">Anguilla anguilla</name>
    <name type="common">European freshwater eel</name>
    <name type="synonym">Muraena anguilla</name>
    <dbReference type="NCBI Taxonomy" id="7936"/>
    <lineage>
        <taxon>Eukaryota</taxon>
        <taxon>Metazoa</taxon>
        <taxon>Chordata</taxon>
        <taxon>Craniata</taxon>
        <taxon>Vertebrata</taxon>
        <taxon>Euteleostomi</taxon>
        <taxon>Actinopterygii</taxon>
        <taxon>Neopterygii</taxon>
        <taxon>Teleostei</taxon>
        <taxon>Anguilliformes</taxon>
        <taxon>Anguillidae</taxon>
        <taxon>Anguilla</taxon>
    </lineage>
</organism>
<evidence type="ECO:0000313" key="1">
    <source>
        <dbReference type="EMBL" id="JAH68970.1"/>
    </source>
</evidence>
<accession>A0A0E9UUV0</accession>
<proteinExistence type="predicted"/>
<dbReference type="EMBL" id="GBXM01039607">
    <property type="protein sequence ID" value="JAH68970.1"/>
    <property type="molecule type" value="Transcribed_RNA"/>
</dbReference>
<reference evidence="1" key="2">
    <citation type="journal article" date="2015" name="Fish Shellfish Immunol.">
        <title>Early steps in the European eel (Anguilla anguilla)-Vibrio vulnificus interaction in the gills: Role of the RtxA13 toxin.</title>
        <authorList>
            <person name="Callol A."/>
            <person name="Pajuelo D."/>
            <person name="Ebbesson L."/>
            <person name="Teles M."/>
            <person name="MacKenzie S."/>
            <person name="Amaro C."/>
        </authorList>
    </citation>
    <scope>NUCLEOTIDE SEQUENCE</scope>
</reference>
<dbReference type="AlphaFoldDB" id="A0A0E9UUV0"/>
<protein>
    <submittedName>
        <fullName evidence="1">Uncharacterized protein</fullName>
    </submittedName>
</protein>